<dbReference type="AlphaFoldDB" id="A0A2H3T5K4"/>
<name>A0A2H3T5K4_FUSOX</name>
<reference evidence="2" key="1">
    <citation type="submission" date="2016-09" db="EMBL/GenBank/DDBJ databases">
        <authorList>
            <person name="Guldener U."/>
        </authorList>
    </citation>
    <scope>NUCLEOTIDE SEQUENCE [LARGE SCALE GENOMIC DNA]</scope>
    <source>
        <strain evidence="2">V64-1</strain>
    </source>
</reference>
<evidence type="ECO:0000313" key="1">
    <source>
        <dbReference type="EMBL" id="SCO80935.1"/>
    </source>
</evidence>
<protein>
    <submittedName>
        <fullName evidence="1">Uncharacterized protein</fullName>
    </submittedName>
</protein>
<gene>
    <name evidence="1" type="ORF">FRV6_05148</name>
</gene>
<organism evidence="1 2">
    <name type="scientific">Fusarium oxysporum</name>
    <name type="common">Fusarium vascular wilt</name>
    <dbReference type="NCBI Taxonomy" id="5507"/>
    <lineage>
        <taxon>Eukaryota</taxon>
        <taxon>Fungi</taxon>
        <taxon>Dikarya</taxon>
        <taxon>Ascomycota</taxon>
        <taxon>Pezizomycotina</taxon>
        <taxon>Sordariomycetes</taxon>
        <taxon>Hypocreomycetidae</taxon>
        <taxon>Hypocreales</taxon>
        <taxon>Nectriaceae</taxon>
        <taxon>Fusarium</taxon>
        <taxon>Fusarium oxysporum species complex</taxon>
    </lineage>
</organism>
<proteinExistence type="predicted"/>
<accession>A0A2H3T5K4</accession>
<evidence type="ECO:0000313" key="2">
    <source>
        <dbReference type="Proteomes" id="UP000219369"/>
    </source>
</evidence>
<dbReference type="EMBL" id="FMJY01000003">
    <property type="protein sequence ID" value="SCO80935.1"/>
    <property type="molecule type" value="Genomic_DNA"/>
</dbReference>
<sequence length="113" mass="13018">MFFGFLNKLSVNEPDILGLRYLIRSLSPGFNHVYLCMTRPSSFYKVHEIPGWEKPAHETKAQSSLQTHILPTVPSPDLTYHPHPTRHHQFLVVLCGIKHNSPWPARYSSVELQ</sequence>
<dbReference type="Proteomes" id="UP000219369">
    <property type="component" value="Unassembled WGS sequence"/>
</dbReference>